<evidence type="ECO:0000256" key="1">
    <source>
        <dbReference type="SAM" id="MobiDB-lite"/>
    </source>
</evidence>
<feature type="region of interest" description="Disordered" evidence="1">
    <location>
        <begin position="1"/>
        <end position="46"/>
    </location>
</feature>
<protein>
    <submittedName>
        <fullName evidence="2">Uncharacterized protein</fullName>
    </submittedName>
</protein>
<feature type="region of interest" description="Disordered" evidence="1">
    <location>
        <begin position="483"/>
        <end position="507"/>
    </location>
</feature>
<dbReference type="EMBL" id="JAANER010000005">
    <property type="protein sequence ID" value="KAG9189911.1"/>
    <property type="molecule type" value="Genomic_DNA"/>
</dbReference>
<evidence type="ECO:0000313" key="2">
    <source>
        <dbReference type="EMBL" id="KAG9189911.1"/>
    </source>
</evidence>
<feature type="compositionally biased region" description="Basic and acidic residues" evidence="1">
    <location>
        <begin position="8"/>
        <end position="32"/>
    </location>
</feature>
<accession>A0AAD4I9I0</accession>
<evidence type="ECO:0000313" key="3">
    <source>
        <dbReference type="Proteomes" id="UP001199106"/>
    </source>
</evidence>
<feature type="compositionally biased region" description="Basic and acidic residues" evidence="1">
    <location>
        <begin position="846"/>
        <end position="855"/>
    </location>
</feature>
<feature type="region of interest" description="Disordered" evidence="1">
    <location>
        <begin position="715"/>
        <end position="735"/>
    </location>
</feature>
<keyword evidence="3" id="KW-1185">Reference proteome</keyword>
<sequence length="1037" mass="114239">MDQASNLKADERGSTKRPHGDDMKATPKRVCEESYPTDGAPAGAYPRYDTTMETEAQHMASNAAWDFAAINATQSPHMRQDAEFLDSRAAQEHTTPPPSYFASAVPYTMEDQNAYTTTSFDPGFDPYVSSFLANLGPGYMGGYQTILATMPSDQPYQASQSGFGGQQQLWSSAPIYQTGYETYDGLSSQNPSNSSPSYGRPTPGTTAGSSVLSPQIQSSVSVPAGSTPETPATGISDMYQEPIHAGQKRPMSGDDAETSQAKKARSDSIERHKQEYYDNKPAIDHWWLMYQKITTSPWYEKLMSWKAKGSLAVKQGLNPVVPSSTPAIPTQTAAMETPTEILQIRQQWGDERLNSRTHPLDKVDITNAQWPREDTLLNSHKRPNGNYNCLHTKNTFDCCHNGLSEKTKKSSIHKQIRNFKARVEDMIVKKDLHVAHKTWTNWLSDKKFKAAHSVEIRRIDGLLAAVAHHARLLQAPAAPARAQAIPQQHHSRPVASATVKPTPQFQRPDPIQQIQHAQSGQAIVSAIPKVAAQRYFPTTGRSAKLSPEQQANHMGPSLQQIDKNTLQRSQMQQSGAVARPQARPAAIQKQHETQRGPVDTSSQTHPTMSSIPVQSIAASHQTSGVTPRPEQTRKPLPDDRLRLKAAGAIHDQNERSSRQRLVIIAGIDLSKEDCHGKYEHVLRKVVAALKQREARKNAATAADPSATSPILLNGERQQAPQQPQTPPPAIAEQARARHPWEGVGLNRVVASDLKSTPVTPTPHRKADDINCSHSTGGTSLFTPSPSGPEATKPVVNYRREVMRMFQQLVKDNEPIVRPGLKITMGDITTDMNGCVDRLAPVLKQEAEDAARRQAEEPVLSGSEDAAKRKDNDDPFAMPDSIANGNDVLNHLFLNGTDDTPGEDNEQSHWHLPSSTTTHDSALRIDAAPWADYAPPPGYTMNPQSICDDALEQPPLPPDEVIQQPQPTDLEYLDVLANWYTDPGEVLASGPAVQWSEQDFTEELSHFDLDGMTPLHLQDRLTAIKEERNWGGCADKWE</sequence>
<feature type="compositionally biased region" description="Polar residues" evidence="1">
    <location>
        <begin position="599"/>
        <end position="625"/>
    </location>
</feature>
<feature type="compositionally biased region" description="Polar residues" evidence="1">
    <location>
        <begin position="203"/>
        <end position="221"/>
    </location>
</feature>
<feature type="region of interest" description="Disordered" evidence="1">
    <location>
        <begin position="754"/>
        <end position="773"/>
    </location>
</feature>
<feature type="region of interest" description="Disordered" evidence="1">
    <location>
        <begin position="846"/>
        <end position="879"/>
    </location>
</feature>
<feature type="region of interest" description="Disordered" evidence="1">
    <location>
        <begin position="565"/>
        <end position="639"/>
    </location>
</feature>
<comment type="caution">
    <text evidence="2">The sequence shown here is derived from an EMBL/GenBank/DDBJ whole genome shotgun (WGS) entry which is preliminary data.</text>
</comment>
<feature type="compositionally biased region" description="Polar residues" evidence="1">
    <location>
        <begin position="565"/>
        <end position="575"/>
    </location>
</feature>
<dbReference type="AlphaFoldDB" id="A0AAD4I9I0"/>
<dbReference type="Proteomes" id="UP001199106">
    <property type="component" value="Unassembled WGS sequence"/>
</dbReference>
<name>A0AAD4I9I0_9PLEO</name>
<feature type="region of interest" description="Disordered" evidence="1">
    <location>
        <begin position="181"/>
        <end position="272"/>
    </location>
</feature>
<organism evidence="2 3">
    <name type="scientific">Alternaria panax</name>
    <dbReference type="NCBI Taxonomy" id="48097"/>
    <lineage>
        <taxon>Eukaryota</taxon>
        <taxon>Fungi</taxon>
        <taxon>Dikarya</taxon>
        <taxon>Ascomycota</taxon>
        <taxon>Pezizomycotina</taxon>
        <taxon>Dothideomycetes</taxon>
        <taxon>Pleosporomycetidae</taxon>
        <taxon>Pleosporales</taxon>
        <taxon>Pleosporineae</taxon>
        <taxon>Pleosporaceae</taxon>
        <taxon>Alternaria</taxon>
        <taxon>Alternaria sect. Panax</taxon>
    </lineage>
</organism>
<feature type="compositionally biased region" description="Basic and acidic residues" evidence="1">
    <location>
        <begin position="630"/>
        <end position="639"/>
    </location>
</feature>
<gene>
    <name evidence="2" type="ORF">G6011_06779</name>
</gene>
<proteinExistence type="predicted"/>
<feature type="compositionally biased region" description="Low complexity" evidence="1">
    <location>
        <begin position="187"/>
        <end position="197"/>
    </location>
</feature>
<feature type="region of interest" description="Disordered" evidence="1">
    <location>
        <begin position="896"/>
        <end position="915"/>
    </location>
</feature>
<reference evidence="2" key="1">
    <citation type="submission" date="2021-07" db="EMBL/GenBank/DDBJ databases">
        <title>Genome Resource of American Ginseng Black Spot Pathogen Alternaria panax.</title>
        <authorList>
            <person name="Qiu C."/>
            <person name="Wang W."/>
            <person name="Liu Z."/>
        </authorList>
    </citation>
    <scope>NUCLEOTIDE SEQUENCE</scope>
    <source>
        <strain evidence="2">BNCC115425</strain>
    </source>
</reference>